<reference evidence="6 7" key="1">
    <citation type="submission" date="2018-09" db="EMBL/GenBank/DDBJ databases">
        <title>Sphingomonas sp. DAC4.</title>
        <authorList>
            <person name="Seo T."/>
        </authorList>
    </citation>
    <scope>NUCLEOTIDE SEQUENCE [LARGE SCALE GENOMIC DNA]</scope>
    <source>
        <strain evidence="6 7">DAC4</strain>
    </source>
</reference>
<evidence type="ECO:0000313" key="6">
    <source>
        <dbReference type="EMBL" id="RIX32691.1"/>
    </source>
</evidence>
<accession>A0A418Q466</accession>
<sequence length="182" mass="19422">MPAPRSRKSPPPLTQAKLEEMALAYVGRFATSRSKLVAYLARKVRERGWEGDAAPDPAALAGRLAGLGYIDDRAFALSKARSLTARGYGQRRVGQALSMAGIGEEDGAEARVHAEESCVEAALRYARRRSIGPFAKSTPDQVARAKALAAMVRAGHGFGLSRAIVNLEPGTEPDISSLEETC</sequence>
<keyword evidence="7" id="KW-1185">Reference proteome</keyword>
<protein>
    <recommendedName>
        <fullName evidence="3">Regulatory protein RecX</fullName>
    </recommendedName>
</protein>
<keyword evidence="4" id="KW-0963">Cytoplasm</keyword>
<gene>
    <name evidence="6" type="ORF">D3M59_03030</name>
</gene>
<feature type="domain" description="RecX second three-helical" evidence="5">
    <location>
        <begin position="71"/>
        <end position="110"/>
    </location>
</feature>
<evidence type="ECO:0000259" key="5">
    <source>
        <dbReference type="Pfam" id="PF02631"/>
    </source>
</evidence>
<evidence type="ECO:0000256" key="1">
    <source>
        <dbReference type="ARBA" id="ARBA00004496"/>
    </source>
</evidence>
<dbReference type="Gene3D" id="1.10.10.10">
    <property type="entry name" value="Winged helix-like DNA-binding domain superfamily/Winged helix DNA-binding domain"/>
    <property type="match status" value="1"/>
</dbReference>
<dbReference type="EMBL" id="QXTF01000001">
    <property type="protein sequence ID" value="RIX32691.1"/>
    <property type="molecule type" value="Genomic_DNA"/>
</dbReference>
<organism evidence="6 7">
    <name type="scientific">Sphingomonas edaphi</name>
    <dbReference type="NCBI Taxonomy" id="2315689"/>
    <lineage>
        <taxon>Bacteria</taxon>
        <taxon>Pseudomonadati</taxon>
        <taxon>Pseudomonadota</taxon>
        <taxon>Alphaproteobacteria</taxon>
        <taxon>Sphingomonadales</taxon>
        <taxon>Sphingomonadaceae</taxon>
        <taxon>Sphingomonas</taxon>
    </lineage>
</organism>
<evidence type="ECO:0000313" key="7">
    <source>
        <dbReference type="Proteomes" id="UP000285023"/>
    </source>
</evidence>
<comment type="subcellular location">
    <subcellularLocation>
        <location evidence="1">Cytoplasm</location>
    </subcellularLocation>
</comment>
<dbReference type="AlphaFoldDB" id="A0A418Q466"/>
<dbReference type="Pfam" id="PF02631">
    <property type="entry name" value="RecX_HTH2"/>
    <property type="match status" value="1"/>
</dbReference>
<dbReference type="GO" id="GO:0005737">
    <property type="term" value="C:cytoplasm"/>
    <property type="evidence" value="ECO:0007669"/>
    <property type="project" value="UniProtKB-SubCell"/>
</dbReference>
<evidence type="ECO:0000256" key="4">
    <source>
        <dbReference type="ARBA" id="ARBA00022490"/>
    </source>
</evidence>
<comment type="similarity">
    <text evidence="2">Belongs to the RecX family.</text>
</comment>
<dbReference type="Proteomes" id="UP000285023">
    <property type="component" value="Unassembled WGS sequence"/>
</dbReference>
<proteinExistence type="inferred from homology"/>
<comment type="caution">
    <text evidence="6">The sequence shown here is derived from an EMBL/GenBank/DDBJ whole genome shotgun (WGS) entry which is preliminary data.</text>
</comment>
<dbReference type="InterPro" id="IPR036388">
    <property type="entry name" value="WH-like_DNA-bd_sf"/>
</dbReference>
<dbReference type="OrthoDB" id="7432442at2"/>
<name>A0A418Q466_9SPHN</name>
<dbReference type="InterPro" id="IPR053924">
    <property type="entry name" value="RecX_HTH_2nd"/>
</dbReference>
<evidence type="ECO:0000256" key="2">
    <source>
        <dbReference type="ARBA" id="ARBA00009695"/>
    </source>
</evidence>
<evidence type="ECO:0000256" key="3">
    <source>
        <dbReference type="ARBA" id="ARBA00018111"/>
    </source>
</evidence>